<keyword evidence="1" id="KW-1133">Transmembrane helix</keyword>
<keyword evidence="1" id="KW-0812">Transmembrane</keyword>
<keyword evidence="1" id="KW-0472">Membrane</keyword>
<evidence type="ECO:0000256" key="1">
    <source>
        <dbReference type="SAM" id="Phobius"/>
    </source>
</evidence>
<name>A0A501VYX6_9BACT</name>
<dbReference type="AlphaFoldDB" id="A0A501VYX6"/>
<accession>A0A501VYX6</accession>
<reference evidence="2 3" key="1">
    <citation type="submission" date="2019-06" db="EMBL/GenBank/DDBJ databases">
        <title>A novel bacterium of genus Pontibacter, isolated from marine sediment.</title>
        <authorList>
            <person name="Huang H."/>
            <person name="Mo K."/>
            <person name="Hu Y."/>
        </authorList>
    </citation>
    <scope>NUCLEOTIDE SEQUENCE [LARGE SCALE GENOMIC DNA]</scope>
    <source>
        <strain evidence="2 3">HB172049</strain>
    </source>
</reference>
<feature type="transmembrane region" description="Helical" evidence="1">
    <location>
        <begin position="94"/>
        <end position="114"/>
    </location>
</feature>
<organism evidence="2 3">
    <name type="scientific">Pontibacter mangrovi</name>
    <dbReference type="NCBI Taxonomy" id="2589816"/>
    <lineage>
        <taxon>Bacteria</taxon>
        <taxon>Pseudomonadati</taxon>
        <taxon>Bacteroidota</taxon>
        <taxon>Cytophagia</taxon>
        <taxon>Cytophagales</taxon>
        <taxon>Hymenobacteraceae</taxon>
        <taxon>Pontibacter</taxon>
    </lineage>
</organism>
<gene>
    <name evidence="2" type="ORF">FJM65_20695</name>
</gene>
<comment type="caution">
    <text evidence="2">The sequence shown here is derived from an EMBL/GenBank/DDBJ whole genome shotgun (WGS) entry which is preliminary data.</text>
</comment>
<sequence length="173" mass="19648">MVELADRLTDAEALIALQARQLKELAVTQARTGQVDFTPLLDEIRQLLPERPAGTEASGELATRLEAIERQLASFPRALPVEHHHHVEQQGRGWVMGGVLLLVFTFLLAGGGLYQYRENTKLAGHSIKYRLLRLYYPKATHWADSLYGLDPDQMPQLLERLEERQLTKRPAKE</sequence>
<dbReference type="Proteomes" id="UP000316727">
    <property type="component" value="Unassembled WGS sequence"/>
</dbReference>
<protein>
    <submittedName>
        <fullName evidence="2">Uncharacterized protein</fullName>
    </submittedName>
</protein>
<dbReference type="EMBL" id="VFRQ01000020">
    <property type="protein sequence ID" value="TPE39707.1"/>
    <property type="molecule type" value="Genomic_DNA"/>
</dbReference>
<keyword evidence="3" id="KW-1185">Reference proteome</keyword>
<evidence type="ECO:0000313" key="2">
    <source>
        <dbReference type="EMBL" id="TPE39707.1"/>
    </source>
</evidence>
<evidence type="ECO:0000313" key="3">
    <source>
        <dbReference type="Proteomes" id="UP000316727"/>
    </source>
</evidence>
<dbReference type="RefSeq" id="WP_181163820.1">
    <property type="nucleotide sequence ID" value="NZ_VFRQ01000020.1"/>
</dbReference>
<proteinExistence type="predicted"/>